<dbReference type="VEuPathDB" id="FungiDB:EMCG_01174"/>
<evidence type="ECO:0000259" key="1">
    <source>
        <dbReference type="Pfam" id="PF13302"/>
    </source>
</evidence>
<dbReference type="PANTHER" id="PTHR43792">
    <property type="entry name" value="GNAT FAMILY, PUTATIVE (AFU_ORTHOLOGUE AFUA_3G00765)-RELATED-RELATED"/>
    <property type="match status" value="1"/>
</dbReference>
<dbReference type="Gene3D" id="3.40.630.30">
    <property type="match status" value="1"/>
</dbReference>
<dbReference type="AlphaFoldDB" id="A0A0G2J4E4"/>
<dbReference type="OrthoDB" id="4072826at2759"/>
<gene>
    <name evidence="2" type="ORF">EMCG_01174</name>
</gene>
<feature type="domain" description="N-acetyltransferase" evidence="1">
    <location>
        <begin position="147"/>
        <end position="218"/>
    </location>
</feature>
<dbReference type="Pfam" id="PF13302">
    <property type="entry name" value="Acetyltransf_3"/>
    <property type="match status" value="1"/>
</dbReference>
<dbReference type="SUPFAM" id="SSF55729">
    <property type="entry name" value="Acyl-CoA N-acyltransferases (Nat)"/>
    <property type="match status" value="2"/>
</dbReference>
<dbReference type="Proteomes" id="UP000034164">
    <property type="component" value="Unassembled WGS sequence"/>
</dbReference>
<dbReference type="InterPro" id="IPR000182">
    <property type="entry name" value="GNAT_dom"/>
</dbReference>
<accession>A0A0G2J4E4</accession>
<name>A0A0G2J4E4_9EURO</name>
<dbReference type="EMBL" id="LCZI01000569">
    <property type="protein sequence ID" value="KKZ65789.1"/>
    <property type="molecule type" value="Genomic_DNA"/>
</dbReference>
<evidence type="ECO:0000313" key="2">
    <source>
        <dbReference type="EMBL" id="KKZ65789.1"/>
    </source>
</evidence>
<organism evidence="2 3">
    <name type="scientific">[Emmonsia] crescens</name>
    <dbReference type="NCBI Taxonomy" id="73230"/>
    <lineage>
        <taxon>Eukaryota</taxon>
        <taxon>Fungi</taxon>
        <taxon>Dikarya</taxon>
        <taxon>Ascomycota</taxon>
        <taxon>Pezizomycotina</taxon>
        <taxon>Eurotiomycetes</taxon>
        <taxon>Eurotiomycetidae</taxon>
        <taxon>Onygenales</taxon>
        <taxon>Ajellomycetaceae</taxon>
        <taxon>Emergomyces</taxon>
    </lineage>
</organism>
<dbReference type="InterPro" id="IPR016181">
    <property type="entry name" value="Acyl_CoA_acyltransferase"/>
</dbReference>
<comment type="caution">
    <text evidence="2">The sequence shown here is derived from an EMBL/GenBank/DDBJ whole genome shotgun (WGS) entry which is preliminary data.</text>
</comment>
<sequence>MSTRNNGEHTTMDTFTTKRLRMERLDETHLPGYHNIWSNPLAARWSPKGVSKTLEDTRQLLSGVLRKNNPRGESFAIHLFPFSSPSSESLKSPYDVVSPSALVTGKISSTATIPAVAATTTGDQLCEAGNGSANASENSSSENPPMTMIGVMGTHRTDPVAELGYMFHPSAWGKGYATEAVSAFVDRFWSAQVTINEIEAQVDLENHASANVLGKCGFALVAEADEDGERVLIFRIFRPGLYD</sequence>
<dbReference type="PANTHER" id="PTHR43792:SF1">
    <property type="entry name" value="N-ACETYLTRANSFERASE DOMAIN-CONTAINING PROTEIN"/>
    <property type="match status" value="1"/>
</dbReference>
<reference evidence="3" key="1">
    <citation type="journal article" date="2015" name="PLoS Genet.">
        <title>The dynamic genome and transcriptome of the human fungal pathogen Blastomyces and close relative Emmonsia.</title>
        <authorList>
            <person name="Munoz J.F."/>
            <person name="Gauthier G.M."/>
            <person name="Desjardins C.A."/>
            <person name="Gallo J.E."/>
            <person name="Holder J."/>
            <person name="Sullivan T.D."/>
            <person name="Marty A.J."/>
            <person name="Carmen J.C."/>
            <person name="Chen Z."/>
            <person name="Ding L."/>
            <person name="Gujja S."/>
            <person name="Magrini V."/>
            <person name="Misas E."/>
            <person name="Mitreva M."/>
            <person name="Priest M."/>
            <person name="Saif S."/>
            <person name="Whiston E.A."/>
            <person name="Young S."/>
            <person name="Zeng Q."/>
            <person name="Goldman W.E."/>
            <person name="Mardis E.R."/>
            <person name="Taylor J.W."/>
            <person name="McEwen J.G."/>
            <person name="Clay O.K."/>
            <person name="Klein B.S."/>
            <person name="Cuomo C.A."/>
        </authorList>
    </citation>
    <scope>NUCLEOTIDE SEQUENCE [LARGE SCALE GENOMIC DNA]</scope>
    <source>
        <strain evidence="3">UAMH 3008</strain>
    </source>
</reference>
<dbReference type="GO" id="GO:0016747">
    <property type="term" value="F:acyltransferase activity, transferring groups other than amino-acyl groups"/>
    <property type="evidence" value="ECO:0007669"/>
    <property type="project" value="InterPro"/>
</dbReference>
<protein>
    <recommendedName>
        <fullName evidence="1">N-acetyltransferase domain-containing protein</fullName>
    </recommendedName>
</protein>
<dbReference type="InterPro" id="IPR051531">
    <property type="entry name" value="N-acetyltransferase"/>
</dbReference>
<proteinExistence type="predicted"/>
<evidence type="ECO:0000313" key="3">
    <source>
        <dbReference type="Proteomes" id="UP000034164"/>
    </source>
</evidence>